<dbReference type="Proteomes" id="UP000252139">
    <property type="component" value="Unassembled WGS sequence"/>
</dbReference>
<name>A0A367KEJ1_RHIAZ</name>
<gene>
    <name evidence="16" type="ORF">CU097_013557</name>
</gene>
<evidence type="ECO:0000256" key="4">
    <source>
        <dbReference type="ARBA" id="ARBA00011010"/>
    </source>
</evidence>
<feature type="domain" description="CAP-Gly" evidence="15">
    <location>
        <begin position="49"/>
        <end position="91"/>
    </location>
</feature>
<evidence type="ECO:0000256" key="10">
    <source>
        <dbReference type="ARBA" id="ARBA00023054"/>
    </source>
</evidence>
<feature type="region of interest" description="Disordered" evidence="14">
    <location>
        <begin position="1232"/>
        <end position="1257"/>
    </location>
</feature>
<evidence type="ECO:0000256" key="11">
    <source>
        <dbReference type="ARBA" id="ARBA00023212"/>
    </source>
</evidence>
<dbReference type="Pfam" id="PF01302">
    <property type="entry name" value="CAP_GLY"/>
    <property type="match status" value="1"/>
</dbReference>
<comment type="caution">
    <text evidence="16">The sequence shown here is derived from an EMBL/GenBank/DDBJ whole genome shotgun (WGS) entry which is preliminary data.</text>
</comment>
<feature type="coiled-coil region" evidence="13">
    <location>
        <begin position="338"/>
        <end position="655"/>
    </location>
</feature>
<keyword evidence="10 13" id="KW-0175">Coiled coil</keyword>
<evidence type="ECO:0000256" key="14">
    <source>
        <dbReference type="SAM" id="MobiDB-lite"/>
    </source>
</evidence>
<feature type="compositionally biased region" description="Acidic residues" evidence="14">
    <location>
        <begin position="251"/>
        <end position="261"/>
    </location>
</feature>
<feature type="compositionally biased region" description="Low complexity" evidence="14">
    <location>
        <begin position="124"/>
        <end position="142"/>
    </location>
</feature>
<dbReference type="GO" id="GO:0005816">
    <property type="term" value="C:spindle pole body"/>
    <property type="evidence" value="ECO:0007669"/>
    <property type="project" value="TreeGrafter"/>
</dbReference>
<protein>
    <recommendedName>
        <fullName evidence="15">CAP-Gly domain-containing protein</fullName>
    </recommendedName>
</protein>
<feature type="compositionally biased region" description="Low complexity" evidence="14">
    <location>
        <begin position="103"/>
        <end position="114"/>
    </location>
</feature>
<dbReference type="GO" id="GO:0051286">
    <property type="term" value="C:cell tip"/>
    <property type="evidence" value="ECO:0007669"/>
    <property type="project" value="TreeGrafter"/>
</dbReference>
<feature type="compositionally biased region" description="Low complexity" evidence="14">
    <location>
        <begin position="182"/>
        <end position="199"/>
    </location>
</feature>
<dbReference type="STRING" id="86630.A0A367KEJ1"/>
<comment type="similarity">
    <text evidence="4">Belongs to the dynactin 150 kDa subunit family.</text>
</comment>
<keyword evidence="6" id="KW-0132">Cell division</keyword>
<feature type="coiled-coil region" evidence="13">
    <location>
        <begin position="1062"/>
        <end position="1218"/>
    </location>
</feature>
<dbReference type="GO" id="GO:0005819">
    <property type="term" value="C:spindle"/>
    <property type="evidence" value="ECO:0007669"/>
    <property type="project" value="UniProtKB-SubCell"/>
</dbReference>
<keyword evidence="7" id="KW-0493">Microtubule</keyword>
<dbReference type="GO" id="GO:0005814">
    <property type="term" value="C:centriole"/>
    <property type="evidence" value="ECO:0007669"/>
    <property type="project" value="UniProtKB-SubCell"/>
</dbReference>
<dbReference type="Pfam" id="PF12455">
    <property type="entry name" value="Dynactin"/>
    <property type="match status" value="1"/>
</dbReference>
<dbReference type="PANTHER" id="PTHR18916:SF6">
    <property type="entry name" value="DYNACTIN SUBUNIT 1"/>
    <property type="match status" value="1"/>
</dbReference>
<keyword evidence="5" id="KW-0963">Cytoplasm</keyword>
<evidence type="ECO:0000256" key="8">
    <source>
        <dbReference type="ARBA" id="ARBA00022776"/>
    </source>
</evidence>
<comment type="subcellular location">
    <subcellularLocation>
        <location evidence="3">Cytoplasm</location>
        <location evidence="3">Cell cortex</location>
    </subcellularLocation>
    <subcellularLocation>
        <location evidence="1">Cytoplasm</location>
        <location evidence="1">Cytoskeleton</location>
        <location evidence="1">Microtubule organizing center</location>
        <location evidence="1">Centrosome</location>
        <location evidence="1">Centriole</location>
    </subcellularLocation>
    <subcellularLocation>
        <location evidence="2">Cytoplasm</location>
        <location evidence="2">Cytoskeleton</location>
        <location evidence="2">Spindle</location>
    </subcellularLocation>
</comment>
<dbReference type="OrthoDB" id="2130750at2759"/>
<dbReference type="SUPFAM" id="SSF74924">
    <property type="entry name" value="Cap-Gly domain"/>
    <property type="match status" value="1"/>
</dbReference>
<feature type="region of interest" description="Disordered" evidence="14">
    <location>
        <begin position="100"/>
        <end position="319"/>
    </location>
</feature>
<evidence type="ECO:0000256" key="9">
    <source>
        <dbReference type="ARBA" id="ARBA00023017"/>
    </source>
</evidence>
<dbReference type="InterPro" id="IPR036859">
    <property type="entry name" value="CAP-Gly_dom_sf"/>
</dbReference>
<dbReference type="PROSITE" id="PS00845">
    <property type="entry name" value="CAP_GLY_1"/>
    <property type="match status" value="1"/>
</dbReference>
<evidence type="ECO:0000256" key="5">
    <source>
        <dbReference type="ARBA" id="ARBA00022490"/>
    </source>
</evidence>
<evidence type="ECO:0000256" key="13">
    <source>
        <dbReference type="SAM" id="Coils"/>
    </source>
</evidence>
<dbReference type="PANTHER" id="PTHR18916">
    <property type="entry name" value="DYNACTIN 1-RELATED MICROTUBULE-BINDING"/>
    <property type="match status" value="1"/>
</dbReference>
<accession>A0A367KEJ1</accession>
<feature type="compositionally biased region" description="Acidic residues" evidence="14">
    <location>
        <begin position="268"/>
        <end position="278"/>
    </location>
</feature>
<dbReference type="GO" id="GO:0000743">
    <property type="term" value="P:nuclear migration involved in conjugation with cellular fusion"/>
    <property type="evidence" value="ECO:0007669"/>
    <property type="project" value="TreeGrafter"/>
</dbReference>
<keyword evidence="11" id="KW-0206">Cytoskeleton</keyword>
<evidence type="ECO:0000256" key="12">
    <source>
        <dbReference type="ARBA" id="ARBA00023306"/>
    </source>
</evidence>
<evidence type="ECO:0000313" key="17">
    <source>
        <dbReference type="Proteomes" id="UP000252139"/>
    </source>
</evidence>
<dbReference type="InterPro" id="IPR022157">
    <property type="entry name" value="Dynactin"/>
</dbReference>
<evidence type="ECO:0000313" key="16">
    <source>
        <dbReference type="EMBL" id="RCI00644.1"/>
    </source>
</evidence>
<keyword evidence="12" id="KW-0131">Cell cycle</keyword>
<feature type="coiled-coil region" evidence="13">
    <location>
        <begin position="919"/>
        <end position="946"/>
    </location>
</feature>
<proteinExistence type="inferred from homology"/>
<evidence type="ECO:0000256" key="2">
    <source>
        <dbReference type="ARBA" id="ARBA00004186"/>
    </source>
</evidence>
<keyword evidence="8" id="KW-0498">Mitosis</keyword>
<keyword evidence="17" id="KW-1185">Reference proteome</keyword>
<feature type="compositionally biased region" description="Low complexity" evidence="14">
    <location>
        <begin position="11"/>
        <end position="24"/>
    </location>
</feature>
<dbReference type="EMBL" id="PJQL01000048">
    <property type="protein sequence ID" value="RCI00644.1"/>
    <property type="molecule type" value="Genomic_DNA"/>
</dbReference>
<feature type="compositionally biased region" description="Polar residues" evidence="14">
    <location>
        <begin position="1"/>
        <end position="10"/>
    </location>
</feature>
<dbReference type="SMART" id="SM01052">
    <property type="entry name" value="CAP_GLY"/>
    <property type="match status" value="1"/>
</dbReference>
<feature type="region of interest" description="Disordered" evidence="14">
    <location>
        <begin position="1"/>
        <end position="24"/>
    </location>
</feature>
<evidence type="ECO:0000259" key="15">
    <source>
        <dbReference type="PROSITE" id="PS50245"/>
    </source>
</evidence>
<evidence type="ECO:0000256" key="7">
    <source>
        <dbReference type="ARBA" id="ARBA00022701"/>
    </source>
</evidence>
<dbReference type="GO" id="GO:0030286">
    <property type="term" value="C:dynein complex"/>
    <property type="evidence" value="ECO:0007669"/>
    <property type="project" value="UniProtKB-KW"/>
</dbReference>
<keyword evidence="9" id="KW-0243">Dynein</keyword>
<dbReference type="GO" id="GO:0051301">
    <property type="term" value="P:cell division"/>
    <property type="evidence" value="ECO:0007669"/>
    <property type="project" value="UniProtKB-KW"/>
</dbReference>
<dbReference type="Gene3D" id="2.30.30.190">
    <property type="entry name" value="CAP Gly-rich-like domain"/>
    <property type="match status" value="1"/>
</dbReference>
<dbReference type="PROSITE" id="PS50245">
    <property type="entry name" value="CAP_GLY_2"/>
    <property type="match status" value="1"/>
</dbReference>
<evidence type="ECO:0000256" key="6">
    <source>
        <dbReference type="ARBA" id="ARBA00022618"/>
    </source>
</evidence>
<dbReference type="GO" id="GO:0000132">
    <property type="term" value="P:establishment of mitotic spindle orientation"/>
    <property type="evidence" value="ECO:0007669"/>
    <property type="project" value="TreeGrafter"/>
</dbReference>
<feature type="compositionally biased region" description="Acidic residues" evidence="14">
    <location>
        <begin position="1242"/>
        <end position="1254"/>
    </location>
</feature>
<dbReference type="GO" id="GO:0005874">
    <property type="term" value="C:microtubule"/>
    <property type="evidence" value="ECO:0007669"/>
    <property type="project" value="UniProtKB-KW"/>
</dbReference>
<dbReference type="InterPro" id="IPR000938">
    <property type="entry name" value="CAP-Gly_domain"/>
</dbReference>
<reference evidence="16 17" key="1">
    <citation type="journal article" date="2018" name="G3 (Bethesda)">
        <title>Phylogenetic and Phylogenomic Definition of Rhizopus Species.</title>
        <authorList>
            <person name="Gryganskyi A.P."/>
            <person name="Golan J."/>
            <person name="Dolatabadi S."/>
            <person name="Mondo S."/>
            <person name="Robb S."/>
            <person name="Idnurm A."/>
            <person name="Muszewska A."/>
            <person name="Steczkiewicz K."/>
            <person name="Masonjones S."/>
            <person name="Liao H.L."/>
            <person name="Gajdeczka M.T."/>
            <person name="Anike F."/>
            <person name="Vuek A."/>
            <person name="Anishchenko I.M."/>
            <person name="Voigt K."/>
            <person name="de Hoog G.S."/>
            <person name="Smith M.E."/>
            <person name="Heitman J."/>
            <person name="Vilgalys R."/>
            <person name="Stajich J.E."/>
        </authorList>
    </citation>
    <scope>NUCLEOTIDE SEQUENCE [LARGE SCALE GENOMIC DNA]</scope>
    <source>
        <strain evidence="16 17">CBS 357.93</strain>
    </source>
</reference>
<organism evidence="16 17">
    <name type="scientific">Rhizopus azygosporus</name>
    <name type="common">Rhizopus microsporus var. azygosporus</name>
    <dbReference type="NCBI Taxonomy" id="86630"/>
    <lineage>
        <taxon>Eukaryota</taxon>
        <taxon>Fungi</taxon>
        <taxon>Fungi incertae sedis</taxon>
        <taxon>Mucoromycota</taxon>
        <taxon>Mucoromycotina</taxon>
        <taxon>Mucoromycetes</taxon>
        <taxon>Mucorales</taxon>
        <taxon>Mucorineae</taxon>
        <taxon>Rhizopodaceae</taxon>
        <taxon>Rhizopus</taxon>
    </lineage>
</organism>
<sequence>MSNLELQRQQFSNSPSFPRSNSSSDISAELKVGARAQIQGKVGFIRFVGTTSFQTGKWVGIELDEPLGKNSGVVQGKRYFDCKANHGVFVRPSQVKIIKEDSTVQSPVPTPSSSRFAPARDPNLAAATSKVSTSTSTTLLPSGISRLPQNNATGLRRPTISGASKKSASPVTGLTKRNSALSKIKPSSPTSSPAIPRSTFSYSQINSEDSPKSPLQGRALYRQDGQRSPSTLSNKGEHDQASMTSESQQETNEEIDEDDIDDNKSETDQEEEEEEDYNNDPSRTQSTQSNRPVLEKEDIVKTTSTTSKTPSNQAPTYGSLAANLPVSKSEQVVPLKDYEELRLKLKILEAKRQEDREKYREHEKVKEEAEQFLTLRNKLQDKIADLQKELRETKRQLKEVSSDQEMYESKYNDAIESLEMMTLDKEVAEERAENLQQEVNVLKDKIEEISVDLDILRKEADIINRIPERDGDEKTPLEVIQLERHNERLKEALVRLRDATTARENELCERIKDLEKEAYELEDVKAQYVKTRDRLQVAELAIEELKQSLDDALGAEDLVEQLTEKNLALTEKMEEMHLVIEDLEALKELADELEDNHIETEKQLQAEIGKDMLLREQMERVRAAEETNMDYEATIQQFRELVSTLQNDLEHLKHKEVSQQSERRTLSSQSQAMMSLNIQLQSTVMKAQAKSIDLELRKLEAQQANDRLSYIQPYLPDAFFKTENDAISCVLLFKRLVFKSELIIKHLDQNHPISERIMDTVPESLISVCEMRQRAGWLSDLSKRFVTFTMNCNPTTFIKMGQVYHDLIGTERRLTGIVDLLRTDEVNEGECVTELQRMIAQLEHLSEIHLIESENNHADQFFGLTRALDLNADRMTVELTFLKQIVENAARKENITIVEGFEKLDYDYLEPLNRLIVQAKNSKILAKKLLRQLEDLTEQALTLTSDYLHRFKMLYAISTKLCKFCFETYKQITRYVETRVGSKEDISLGIIQQTIYNKADEILEIPESSMWEGCLKTLKSLTNELNTTHERISNETKTQKITIGVSPWTQRASDMKAEIVINHDMERKLQQHSDEILKLIKDVKLKDQALQEAHVKIELLEKRMETVKKQAEQIQILEETLSKSQQQEQMYSEAIDNLQAEYDNLEQEHIKLKKEIAQKEEKRLSASKKAELFIEDATLMNSENEENNLDIHNLNSQLESLKCAIRYLRAENAHLKESDVLKTLHMDYTARKTLLPPTPPLTDDEGEDEDEEYENKEPDFKSMVRSVLQETRTLVKDVRLATATTKIVQLSPERRGGKWQRKKNLPDYQYQMQQSVLYTLKRRCESLKEKMKHIQNNERYAKWSQKSALAEKEHNKKLMKAFAKIHFPATAIATEPKRHIQLESFKEFEKIHNLFIQ</sequence>
<feature type="compositionally biased region" description="Polar residues" evidence="14">
    <location>
        <begin position="161"/>
        <end position="181"/>
    </location>
</feature>
<evidence type="ECO:0000256" key="1">
    <source>
        <dbReference type="ARBA" id="ARBA00004114"/>
    </source>
</evidence>
<evidence type="ECO:0000256" key="3">
    <source>
        <dbReference type="ARBA" id="ARBA00004544"/>
    </source>
</evidence>
<feature type="compositionally biased region" description="Polar residues" evidence="14">
    <location>
        <begin position="279"/>
        <end position="291"/>
    </location>
</feature>